<dbReference type="GO" id="GO:0016020">
    <property type="term" value="C:membrane"/>
    <property type="evidence" value="ECO:0007669"/>
    <property type="project" value="UniProtKB-SubCell"/>
</dbReference>
<keyword evidence="1" id="KW-0407">Ion channel</keyword>
<proteinExistence type="predicted"/>
<dbReference type="PANTHER" id="PTHR45651">
    <property type="entry name" value="CYCLIC NUCLEOTIDE-GATED ION CHANNEL 15-RELATED-RELATED"/>
    <property type="match status" value="1"/>
</dbReference>
<name>A0A835HUW4_9MAGN</name>
<feature type="non-terminal residue" evidence="2">
    <location>
        <position position="1"/>
    </location>
</feature>
<gene>
    <name evidence="2" type="ORF">IFM89_025755</name>
</gene>
<dbReference type="EMBL" id="JADFTS010000005">
    <property type="protein sequence ID" value="KAF9606480.1"/>
    <property type="molecule type" value="Genomic_DNA"/>
</dbReference>
<keyword evidence="1" id="KW-0406">Ion transport</keyword>
<dbReference type="GO" id="GO:0034220">
    <property type="term" value="P:monoatomic ion transmembrane transport"/>
    <property type="evidence" value="ECO:0007669"/>
    <property type="project" value="UniProtKB-KW"/>
</dbReference>
<organism evidence="2 3">
    <name type="scientific">Coptis chinensis</name>
    <dbReference type="NCBI Taxonomy" id="261450"/>
    <lineage>
        <taxon>Eukaryota</taxon>
        <taxon>Viridiplantae</taxon>
        <taxon>Streptophyta</taxon>
        <taxon>Embryophyta</taxon>
        <taxon>Tracheophyta</taxon>
        <taxon>Spermatophyta</taxon>
        <taxon>Magnoliopsida</taxon>
        <taxon>Ranunculales</taxon>
        <taxon>Ranunculaceae</taxon>
        <taxon>Coptidoideae</taxon>
        <taxon>Coptis</taxon>
    </lineage>
</organism>
<evidence type="ECO:0000313" key="3">
    <source>
        <dbReference type="Proteomes" id="UP000631114"/>
    </source>
</evidence>
<keyword evidence="1" id="KW-0813">Transport</keyword>
<evidence type="ECO:0000313" key="2">
    <source>
        <dbReference type="EMBL" id="KAF9606480.1"/>
    </source>
</evidence>
<dbReference type="Proteomes" id="UP000631114">
    <property type="component" value="Unassembled WGS sequence"/>
</dbReference>
<accession>A0A835HUW4</accession>
<reference evidence="2 3" key="1">
    <citation type="submission" date="2020-10" db="EMBL/GenBank/DDBJ databases">
        <title>The Coptis chinensis genome and diversification of protoberbering-type alkaloids.</title>
        <authorList>
            <person name="Wang B."/>
            <person name="Shu S."/>
            <person name="Song C."/>
            <person name="Liu Y."/>
        </authorList>
    </citation>
    <scope>NUCLEOTIDE SEQUENCE [LARGE SCALE GENOMIC DNA]</scope>
    <source>
        <strain evidence="2">HL-2020</strain>
        <tissue evidence="2">Leaf</tissue>
    </source>
</reference>
<keyword evidence="3" id="KW-1185">Reference proteome</keyword>
<dbReference type="PANTHER" id="PTHR45651:SF5">
    <property type="entry name" value="CYCLIC NUCLEOTIDE-GATED ION CHANNEL 1"/>
    <property type="match status" value="1"/>
</dbReference>
<dbReference type="AlphaFoldDB" id="A0A835HUW4"/>
<comment type="caution">
    <text evidence="2">The sequence shown here is derived from an EMBL/GenBank/DDBJ whole genome shotgun (WGS) entry which is preliminary data.</text>
</comment>
<evidence type="ECO:0000256" key="1">
    <source>
        <dbReference type="ARBA" id="ARBA00023303"/>
    </source>
</evidence>
<protein>
    <submittedName>
        <fullName evidence="2">Uncharacterized protein</fullName>
    </submittedName>
</protein>
<sequence length="165" mass="19107">VVILVVIPKLRGLTALNTKNWLRFIVLFQYVPRFLRIQPLYKEVTKTSGILTETAWAGAAFNLFMYMLASHVSFDSTDAYPQSNTVRLEEMRVKRQDEKHGCHTVYSPRTRERTDEAVPMFEKWMSNYWMQCVIVSSLHSTLKKAILSVKETQLMRCSSSCVASY</sequence>
<dbReference type="OrthoDB" id="421226at2759"/>